<dbReference type="InterPro" id="IPR019395">
    <property type="entry name" value="Transmembrane_161A/B"/>
</dbReference>
<feature type="transmembrane region" description="Helical" evidence="8">
    <location>
        <begin position="209"/>
        <end position="231"/>
    </location>
</feature>
<evidence type="ECO:0000313" key="10">
    <source>
        <dbReference type="Proteomes" id="UP001162131"/>
    </source>
</evidence>
<dbReference type="PANTHER" id="PTHR13624:SF6">
    <property type="entry name" value="EMEI"/>
    <property type="match status" value="1"/>
</dbReference>
<feature type="transmembrane region" description="Helical" evidence="8">
    <location>
        <begin position="91"/>
        <end position="109"/>
    </location>
</feature>
<proteinExistence type="inferred from homology"/>
<dbReference type="GO" id="GO:0016020">
    <property type="term" value="C:membrane"/>
    <property type="evidence" value="ECO:0007669"/>
    <property type="project" value="UniProtKB-SubCell"/>
</dbReference>
<comment type="similarity">
    <text evidence="2">Belongs to the TMEM161 family.</text>
</comment>
<evidence type="ECO:0000256" key="1">
    <source>
        <dbReference type="ARBA" id="ARBA00004141"/>
    </source>
</evidence>
<evidence type="ECO:0000256" key="7">
    <source>
        <dbReference type="SAM" id="Coils"/>
    </source>
</evidence>
<accession>A0AAU9IAJ9</accession>
<feature type="transmembrane region" description="Helical" evidence="8">
    <location>
        <begin position="475"/>
        <end position="497"/>
    </location>
</feature>
<dbReference type="EMBL" id="CAJZBQ010000002">
    <property type="protein sequence ID" value="CAG9310446.1"/>
    <property type="molecule type" value="Genomic_DNA"/>
</dbReference>
<feature type="transmembrane region" description="Helical" evidence="8">
    <location>
        <begin position="288"/>
        <end position="307"/>
    </location>
</feature>
<comment type="subcellular location">
    <subcellularLocation>
        <location evidence="1">Membrane</location>
        <topology evidence="1">Multi-pass membrane protein</topology>
    </subcellularLocation>
</comment>
<evidence type="ECO:0000256" key="3">
    <source>
        <dbReference type="ARBA" id="ARBA00022692"/>
    </source>
</evidence>
<keyword evidence="10" id="KW-1185">Reference proteome</keyword>
<keyword evidence="4 8" id="KW-1133">Transmembrane helix</keyword>
<evidence type="ECO:0000256" key="5">
    <source>
        <dbReference type="ARBA" id="ARBA00023136"/>
    </source>
</evidence>
<feature type="transmembrane region" description="Helical" evidence="8">
    <location>
        <begin position="12"/>
        <end position="30"/>
    </location>
</feature>
<evidence type="ECO:0000256" key="8">
    <source>
        <dbReference type="SAM" id="Phobius"/>
    </source>
</evidence>
<keyword evidence="6" id="KW-0325">Glycoprotein</keyword>
<reference evidence="9" key="1">
    <citation type="submission" date="2021-09" db="EMBL/GenBank/DDBJ databases">
        <authorList>
            <consortium name="AG Swart"/>
            <person name="Singh M."/>
            <person name="Singh A."/>
            <person name="Seah K."/>
            <person name="Emmerich C."/>
        </authorList>
    </citation>
    <scope>NUCLEOTIDE SEQUENCE</scope>
    <source>
        <strain evidence="9">ATCC30299</strain>
    </source>
</reference>
<organism evidence="9 10">
    <name type="scientific">Blepharisma stoltei</name>
    <dbReference type="NCBI Taxonomy" id="1481888"/>
    <lineage>
        <taxon>Eukaryota</taxon>
        <taxon>Sar</taxon>
        <taxon>Alveolata</taxon>
        <taxon>Ciliophora</taxon>
        <taxon>Postciliodesmatophora</taxon>
        <taxon>Heterotrichea</taxon>
        <taxon>Heterotrichida</taxon>
        <taxon>Blepharismidae</taxon>
        <taxon>Blepharisma</taxon>
    </lineage>
</organism>
<gene>
    <name evidence="9" type="ORF">BSTOLATCC_MIC1294</name>
</gene>
<evidence type="ECO:0000256" key="6">
    <source>
        <dbReference type="ARBA" id="ARBA00023180"/>
    </source>
</evidence>
<feature type="transmembrane region" description="Helical" evidence="8">
    <location>
        <begin position="121"/>
        <end position="141"/>
    </location>
</feature>
<feature type="transmembrane region" description="Helical" evidence="8">
    <location>
        <begin position="349"/>
        <end position="372"/>
    </location>
</feature>
<dbReference type="Pfam" id="PF10268">
    <property type="entry name" value="Tmemb_161AB"/>
    <property type="match status" value="1"/>
</dbReference>
<comment type="caution">
    <text evidence="9">The sequence shown here is derived from an EMBL/GenBank/DDBJ whole genome shotgun (WGS) entry which is preliminary data.</text>
</comment>
<feature type="transmembrane region" description="Helical" evidence="8">
    <location>
        <begin position="257"/>
        <end position="276"/>
    </location>
</feature>
<protein>
    <submittedName>
        <fullName evidence="9">Uncharacterized protein</fullName>
    </submittedName>
</protein>
<feature type="transmembrane region" description="Helical" evidence="8">
    <location>
        <begin position="153"/>
        <end position="171"/>
    </location>
</feature>
<keyword evidence="7" id="KW-0175">Coiled coil</keyword>
<evidence type="ECO:0000256" key="2">
    <source>
        <dbReference type="ARBA" id="ARBA00009706"/>
    </source>
</evidence>
<name>A0AAU9IAJ9_9CILI</name>
<keyword evidence="3 8" id="KW-0812">Transmembrane</keyword>
<evidence type="ECO:0000313" key="9">
    <source>
        <dbReference type="EMBL" id="CAG9310446.1"/>
    </source>
</evidence>
<dbReference type="PANTHER" id="PTHR13624">
    <property type="entry name" value="RE42071P"/>
    <property type="match status" value="1"/>
</dbReference>
<feature type="coiled-coil region" evidence="7">
    <location>
        <begin position="420"/>
        <end position="447"/>
    </location>
</feature>
<dbReference type="Proteomes" id="UP001162131">
    <property type="component" value="Unassembled WGS sequence"/>
</dbReference>
<sequence>MNNSYWLILSNFNMQFFTGEFVILCILIFITTRLRRRLSTEKLLKGLMIYIPPDEKLIQNAQKHPEKFYLNCVRIDDEFSRASPFFADADLLVLMATIAGTLIAVCSIFTEDFYISMEQNLSFYMCLLVVFIAISGAYSQAMASGFKNPDNMIGLFFTLLIFFMGSLLIYLDHQAVFDFNFHLTLKLLSLQLTAAFQVFWPASIEIDQLTFSITLAGIFAICIFPFFKYIFRATMNYYSTRETPFDVKGVKENRVQYTLVIISPLIVMIMWIKPMLKNHLVPNLMSEWGYEIFRIAVVVGVILLRLFNIRNEVQALLNQSKHLIYGILLNPTKENVETSTMQAKALATYAWPLGHQSLCNICVTLFVLILMISRGSLSAPYPVPIEHKNEIINKTPEFYDEEEFIIKDIPAYPIITPSRTTVYYNEIRQMEKEIADLRQNRTTLQEAAKDEKNFVQKLLSVNKKGLVPAFFYRDLFGFIIWWQSVTWSLATIMSLLYTRRFTNKAKKE</sequence>
<dbReference type="AlphaFoldDB" id="A0AAU9IAJ9"/>
<keyword evidence="5 8" id="KW-0472">Membrane</keyword>
<evidence type="ECO:0000256" key="4">
    <source>
        <dbReference type="ARBA" id="ARBA00022989"/>
    </source>
</evidence>